<feature type="signal peptide" evidence="1">
    <location>
        <begin position="1"/>
        <end position="19"/>
    </location>
</feature>
<evidence type="ECO:0000256" key="1">
    <source>
        <dbReference type="SAM" id="SignalP"/>
    </source>
</evidence>
<evidence type="ECO:0000313" key="3">
    <source>
        <dbReference type="Proteomes" id="UP000218334"/>
    </source>
</evidence>
<feature type="chain" id="PRO_5013816718" evidence="1">
    <location>
        <begin position="20"/>
        <end position="71"/>
    </location>
</feature>
<keyword evidence="3" id="KW-1185">Reference proteome</keyword>
<organism evidence="2 3">
    <name type="scientific">Armillaria solidipes</name>
    <dbReference type="NCBI Taxonomy" id="1076256"/>
    <lineage>
        <taxon>Eukaryota</taxon>
        <taxon>Fungi</taxon>
        <taxon>Dikarya</taxon>
        <taxon>Basidiomycota</taxon>
        <taxon>Agaricomycotina</taxon>
        <taxon>Agaricomycetes</taxon>
        <taxon>Agaricomycetidae</taxon>
        <taxon>Agaricales</taxon>
        <taxon>Marasmiineae</taxon>
        <taxon>Physalacriaceae</taxon>
        <taxon>Armillaria</taxon>
    </lineage>
</organism>
<proteinExistence type="predicted"/>
<dbReference type="EMBL" id="KZ293416">
    <property type="protein sequence ID" value="PBK76493.1"/>
    <property type="molecule type" value="Genomic_DNA"/>
</dbReference>
<accession>A0A2H3CK44</accession>
<dbReference type="Proteomes" id="UP000218334">
    <property type="component" value="Unassembled WGS sequence"/>
</dbReference>
<protein>
    <submittedName>
        <fullName evidence="2">Uncharacterized protein</fullName>
    </submittedName>
</protein>
<sequence>MQLPFIVILLSIALVLTVSKVPSELNGRMLTAQPLQPRVDEDSIASRNSVTKPLPLKREFDSKVQVPLKNE</sequence>
<reference evidence="3" key="1">
    <citation type="journal article" date="2017" name="Nat. Ecol. Evol.">
        <title>Genome expansion and lineage-specific genetic innovations in the forest pathogenic fungi Armillaria.</title>
        <authorList>
            <person name="Sipos G."/>
            <person name="Prasanna A.N."/>
            <person name="Walter M.C."/>
            <person name="O'Connor E."/>
            <person name="Balint B."/>
            <person name="Krizsan K."/>
            <person name="Kiss B."/>
            <person name="Hess J."/>
            <person name="Varga T."/>
            <person name="Slot J."/>
            <person name="Riley R."/>
            <person name="Boka B."/>
            <person name="Rigling D."/>
            <person name="Barry K."/>
            <person name="Lee J."/>
            <person name="Mihaltcheva S."/>
            <person name="LaButti K."/>
            <person name="Lipzen A."/>
            <person name="Waldron R."/>
            <person name="Moloney N.M."/>
            <person name="Sperisen C."/>
            <person name="Kredics L."/>
            <person name="Vagvoelgyi C."/>
            <person name="Patrignani A."/>
            <person name="Fitzpatrick D."/>
            <person name="Nagy I."/>
            <person name="Doyle S."/>
            <person name="Anderson J.B."/>
            <person name="Grigoriev I.V."/>
            <person name="Gueldener U."/>
            <person name="Muensterkoetter M."/>
            <person name="Nagy L.G."/>
        </authorList>
    </citation>
    <scope>NUCLEOTIDE SEQUENCE [LARGE SCALE GENOMIC DNA]</scope>
    <source>
        <strain evidence="3">28-4</strain>
    </source>
</reference>
<keyword evidence="1" id="KW-0732">Signal</keyword>
<evidence type="ECO:0000313" key="2">
    <source>
        <dbReference type="EMBL" id="PBK76493.1"/>
    </source>
</evidence>
<dbReference type="AlphaFoldDB" id="A0A2H3CK44"/>
<gene>
    <name evidence="2" type="ORF">ARMSODRAFT_948300</name>
</gene>
<name>A0A2H3CK44_9AGAR</name>